<dbReference type="InterPro" id="IPR036291">
    <property type="entry name" value="NAD(P)-bd_dom_sf"/>
</dbReference>
<reference evidence="3" key="1">
    <citation type="journal article" date="2019" name="Int. J. Syst. Evol. Microbiol.">
        <title>The Global Catalogue of Microorganisms (GCM) 10K type strain sequencing project: providing services to taxonomists for standard genome sequencing and annotation.</title>
        <authorList>
            <consortium name="The Broad Institute Genomics Platform"/>
            <consortium name="The Broad Institute Genome Sequencing Center for Infectious Disease"/>
            <person name="Wu L."/>
            <person name="Ma J."/>
        </authorList>
    </citation>
    <scope>NUCLEOTIDE SEQUENCE [LARGE SCALE GENOMIC DNA]</scope>
    <source>
        <strain evidence="3">NBRC 101365</strain>
    </source>
</reference>
<keyword evidence="3" id="KW-1185">Reference proteome</keyword>
<dbReference type="SUPFAM" id="SSF51735">
    <property type="entry name" value="NAD(P)-binding Rossmann-fold domains"/>
    <property type="match status" value="1"/>
</dbReference>
<name>A0ABQ6CTI2_9HYPH</name>
<dbReference type="Gene3D" id="3.90.25.10">
    <property type="entry name" value="UDP-galactose 4-epimerase, domain 1"/>
    <property type="match status" value="1"/>
</dbReference>
<dbReference type="PANTHER" id="PTHR43162">
    <property type="match status" value="1"/>
</dbReference>
<gene>
    <name evidence="2" type="ORF">GCM10007874_66780</name>
</gene>
<evidence type="ECO:0000313" key="3">
    <source>
        <dbReference type="Proteomes" id="UP001156882"/>
    </source>
</evidence>
<accession>A0ABQ6CTI2</accession>
<protein>
    <submittedName>
        <fullName evidence="2">NmrA family transcriptional regulator</fullName>
    </submittedName>
</protein>
<dbReference type="RefSeq" id="WP_284316590.1">
    <property type="nucleotide sequence ID" value="NZ_BSPC01000080.1"/>
</dbReference>
<dbReference type="Proteomes" id="UP001156882">
    <property type="component" value="Unassembled WGS sequence"/>
</dbReference>
<sequence length="282" mass="30318">MANNPYGNGSILVLGGTGKTGRLVAEGLVKAGRDVRIGSRHAEPHFDWERPESWGAALADMSAVYVAYQPDIAVPGAVETIRAFFRQAIAAGIAKIVLLSGRGEAEAEEAEAVLQDLAIDWTILRCSWFFQNFSEAFLLDDIRAGEVALPAGLAPEPFVDTRDIAQIAVAAFNDPRHARQRYEITGPRALTFAEAIAAIAAATGRPIAYASVPVEAYRAELQRMQMPAPYVDLVLYLFTTVLDGRNTPLADGVRRALGRPPRDFAAYVADVAATGIWGGNHA</sequence>
<dbReference type="InterPro" id="IPR008030">
    <property type="entry name" value="NmrA-like"/>
</dbReference>
<proteinExistence type="predicted"/>
<feature type="domain" description="NmrA-like" evidence="1">
    <location>
        <begin position="111"/>
        <end position="232"/>
    </location>
</feature>
<comment type="caution">
    <text evidence="2">The sequence shown here is derived from an EMBL/GenBank/DDBJ whole genome shotgun (WGS) entry which is preliminary data.</text>
</comment>
<organism evidence="2 3">
    <name type="scientific">Labrys miyagiensis</name>
    <dbReference type="NCBI Taxonomy" id="346912"/>
    <lineage>
        <taxon>Bacteria</taxon>
        <taxon>Pseudomonadati</taxon>
        <taxon>Pseudomonadota</taxon>
        <taxon>Alphaproteobacteria</taxon>
        <taxon>Hyphomicrobiales</taxon>
        <taxon>Xanthobacteraceae</taxon>
        <taxon>Labrys</taxon>
    </lineage>
</organism>
<evidence type="ECO:0000313" key="2">
    <source>
        <dbReference type="EMBL" id="GLS23657.1"/>
    </source>
</evidence>
<dbReference type="PANTHER" id="PTHR43162:SF1">
    <property type="entry name" value="PRESTALK A DIFFERENTIATION PROTEIN A"/>
    <property type="match status" value="1"/>
</dbReference>
<evidence type="ECO:0000259" key="1">
    <source>
        <dbReference type="Pfam" id="PF05368"/>
    </source>
</evidence>
<dbReference type="EMBL" id="BSPC01000080">
    <property type="protein sequence ID" value="GLS23657.1"/>
    <property type="molecule type" value="Genomic_DNA"/>
</dbReference>
<dbReference type="Gene3D" id="3.40.50.720">
    <property type="entry name" value="NAD(P)-binding Rossmann-like Domain"/>
    <property type="match status" value="1"/>
</dbReference>
<dbReference type="Pfam" id="PF05368">
    <property type="entry name" value="NmrA"/>
    <property type="match status" value="1"/>
</dbReference>
<dbReference type="InterPro" id="IPR051604">
    <property type="entry name" value="Ergot_Alk_Oxidoreductase"/>
</dbReference>